<protein>
    <submittedName>
        <fullName evidence="6">OprF protein</fullName>
    </submittedName>
</protein>
<dbReference type="Proteomes" id="UP000649617">
    <property type="component" value="Unassembled WGS sequence"/>
</dbReference>
<dbReference type="CDD" id="cd07185">
    <property type="entry name" value="OmpA_C-like"/>
    <property type="match status" value="1"/>
</dbReference>
<proteinExistence type="predicted"/>
<evidence type="ECO:0000313" key="6">
    <source>
        <dbReference type="EMBL" id="CAE7148852.1"/>
    </source>
</evidence>
<dbReference type="Gene3D" id="3.30.1330.60">
    <property type="entry name" value="OmpA-like domain"/>
    <property type="match status" value="1"/>
</dbReference>
<organism evidence="6 7">
    <name type="scientific">Symbiodinium pilosum</name>
    <name type="common">Dinoflagellate</name>
    <dbReference type="NCBI Taxonomy" id="2952"/>
    <lineage>
        <taxon>Eukaryota</taxon>
        <taxon>Sar</taxon>
        <taxon>Alveolata</taxon>
        <taxon>Dinophyceae</taxon>
        <taxon>Suessiales</taxon>
        <taxon>Symbiodiniaceae</taxon>
        <taxon>Symbiodinium</taxon>
    </lineage>
</organism>
<dbReference type="NCBIfam" id="TIGR03564">
    <property type="entry name" value="F420_MSMEG_4879"/>
    <property type="match status" value="1"/>
</dbReference>
<dbReference type="CDD" id="cd01097">
    <property type="entry name" value="Tetrahydromethanopterin_reductase"/>
    <property type="match status" value="1"/>
</dbReference>
<dbReference type="InterPro" id="IPR036661">
    <property type="entry name" value="Luciferase-like_sf"/>
</dbReference>
<dbReference type="PANTHER" id="PTHR43244:SF1">
    <property type="entry name" value="5,10-METHYLENETETRAHYDROMETHANOPTERIN REDUCTASE"/>
    <property type="match status" value="1"/>
</dbReference>
<dbReference type="Pfam" id="PF00296">
    <property type="entry name" value="Bac_luciferase"/>
    <property type="match status" value="1"/>
</dbReference>
<dbReference type="InterPro" id="IPR006664">
    <property type="entry name" value="OMP_bac"/>
</dbReference>
<keyword evidence="2" id="KW-0560">Oxidoreductase</keyword>
<dbReference type="InterPro" id="IPR006665">
    <property type="entry name" value="OmpA-like"/>
</dbReference>
<reference evidence="6" key="1">
    <citation type="submission" date="2021-02" db="EMBL/GenBank/DDBJ databases">
        <authorList>
            <person name="Dougan E. K."/>
            <person name="Rhodes N."/>
            <person name="Thang M."/>
            <person name="Chan C."/>
        </authorList>
    </citation>
    <scope>NUCLEOTIDE SEQUENCE</scope>
</reference>
<dbReference type="EMBL" id="CAJNIZ010000001">
    <property type="protein sequence ID" value="CAE7148852.1"/>
    <property type="molecule type" value="Genomic_DNA"/>
</dbReference>
<dbReference type="InterPro" id="IPR019910">
    <property type="entry name" value="Lucif-like_OxRdtase_MSMEG_4879"/>
</dbReference>
<gene>
    <name evidence="6" type="primary">oprF</name>
    <name evidence="6" type="ORF">SPIL2461_LOCUS48</name>
</gene>
<dbReference type="SUPFAM" id="SSF103088">
    <property type="entry name" value="OmpA-like"/>
    <property type="match status" value="1"/>
</dbReference>
<evidence type="ECO:0000256" key="2">
    <source>
        <dbReference type="ARBA" id="ARBA00023002"/>
    </source>
</evidence>
<feature type="coiled-coil region" evidence="4">
    <location>
        <begin position="295"/>
        <end position="329"/>
    </location>
</feature>
<dbReference type="GO" id="GO:0016705">
    <property type="term" value="F:oxidoreductase activity, acting on paired donors, with incorporation or reduction of molecular oxygen"/>
    <property type="evidence" value="ECO:0007669"/>
    <property type="project" value="InterPro"/>
</dbReference>
<dbReference type="GO" id="GO:0016020">
    <property type="term" value="C:membrane"/>
    <property type="evidence" value="ECO:0007669"/>
    <property type="project" value="UniProtKB-SubCell"/>
</dbReference>
<dbReference type="PRINTS" id="PR01021">
    <property type="entry name" value="OMPADOMAIN"/>
</dbReference>
<evidence type="ECO:0000256" key="1">
    <source>
        <dbReference type="ARBA" id="ARBA00004370"/>
    </source>
</evidence>
<dbReference type="OrthoDB" id="10611598at2759"/>
<feature type="domain" description="OmpA-like" evidence="5">
    <location>
        <begin position="357"/>
        <end position="473"/>
    </location>
</feature>
<comment type="caution">
    <text evidence="6">The sequence shown here is derived from an EMBL/GenBank/DDBJ whole genome shotgun (WGS) entry which is preliminary data.</text>
</comment>
<name>A0A812IMG5_SYMPI</name>
<evidence type="ECO:0000256" key="3">
    <source>
        <dbReference type="ARBA" id="ARBA00023136"/>
    </source>
</evidence>
<evidence type="ECO:0000259" key="5">
    <source>
        <dbReference type="PROSITE" id="PS51123"/>
    </source>
</evidence>
<dbReference type="SUPFAM" id="SSF51679">
    <property type="entry name" value="Bacterial luciferase-like"/>
    <property type="match status" value="1"/>
</dbReference>
<dbReference type="InterPro" id="IPR011251">
    <property type="entry name" value="Luciferase-like_dom"/>
</dbReference>
<keyword evidence="3" id="KW-0472">Membrane</keyword>
<keyword evidence="4" id="KW-0175">Coiled coil</keyword>
<dbReference type="AlphaFoldDB" id="A0A812IMG5"/>
<evidence type="ECO:0000313" key="7">
    <source>
        <dbReference type="Proteomes" id="UP000649617"/>
    </source>
</evidence>
<dbReference type="InterPro" id="IPR050564">
    <property type="entry name" value="F420-G6PD/mer"/>
</dbReference>
<comment type="subcellular location">
    <subcellularLocation>
        <location evidence="1">Membrane</location>
    </subcellularLocation>
</comment>
<dbReference type="PROSITE" id="PS51123">
    <property type="entry name" value="OMPA_2"/>
    <property type="match status" value="1"/>
</dbReference>
<sequence length="754" mass="81580">MAFAAPALGAEDNSLREALRKQVFADSVEALRQANAVNAAVLTPETYRKASRAYIRAEEAFESGADVDRVSSILEEANKEFLQAATMAPTVENFVSAAFQARSDALAADAKKRAPKLWEEAEVQLYEAASRAEKGRESRVGQYADKAETLYRDAELEAIETVLFTEIEAEIAKAKKLDADDWAETSYQKAIDLLALARSTLAGNRYDTDQPRNLAKQAMHNALYAQYVSRLADDIDDNDTTLEAILLEWQDVLQPLGDTVDVPMYFDNGPAATIELIVAAIEERNNRATLLAQDLGSARQSIRLLEDELASTQAELENREEAKARLDRRIALQAQQEQTVARVEGLFTKADAEVVRAENRLIIRLVGLNFTFGSAELEPQHEAILAKLINAISEFPETPITIEGHTDSYGADAGNMTLSVKRAESVAAYLLERVAISPNQLSSVGYGETKPIANNETPDGLVQQADVSKITAHASQAAADGFSSYWLAEHPTGGLDALTVLAIVGQHVKSIELGTAVVPTFPRHPLTLANQTLTTADVVSHRLTLGIGLSHASMMADLGISFEKPIRHLREYLSILMPLLREGTVDFEGEVLSCQATVFKSPVEKTPVVVAALGPQALGVAGRLADGTTLAWVGPKTVKEHIKPRIEDAAGQANRPSPRIIATLPVCVTENEAAVREVIGKNLTMYSKLPSYQAMFAREGVAGPAELAIVGSKSAVADGIAAMAEAGVTDFAASEFCLSRDEYEQTRDTLINLL</sequence>
<keyword evidence="7" id="KW-1185">Reference proteome</keyword>
<dbReference type="Gene3D" id="3.20.20.30">
    <property type="entry name" value="Luciferase-like domain"/>
    <property type="match status" value="1"/>
</dbReference>
<evidence type="ECO:0000256" key="4">
    <source>
        <dbReference type="SAM" id="Coils"/>
    </source>
</evidence>
<accession>A0A812IMG5</accession>
<dbReference type="PANTHER" id="PTHR43244">
    <property type="match status" value="1"/>
</dbReference>
<dbReference type="InterPro" id="IPR036737">
    <property type="entry name" value="OmpA-like_sf"/>
</dbReference>